<proteinExistence type="inferred from homology"/>
<dbReference type="SUPFAM" id="SSF51905">
    <property type="entry name" value="FAD/NAD(P)-binding domain"/>
    <property type="match status" value="1"/>
</dbReference>
<dbReference type="EMBL" id="JAZHXJ010000186">
    <property type="protein sequence ID" value="KAL1869969.1"/>
    <property type="molecule type" value="Genomic_DNA"/>
</dbReference>
<keyword evidence="5" id="KW-0560">Oxidoreductase</keyword>
<dbReference type="InterPro" id="IPR045170">
    <property type="entry name" value="MTOX"/>
</dbReference>
<dbReference type="Gene3D" id="3.50.50.60">
    <property type="entry name" value="FAD/NAD(P)-binding domain"/>
    <property type="match status" value="1"/>
</dbReference>
<evidence type="ECO:0000256" key="5">
    <source>
        <dbReference type="ARBA" id="ARBA00023002"/>
    </source>
</evidence>
<dbReference type="Pfam" id="PF01266">
    <property type="entry name" value="DAO"/>
    <property type="match status" value="1"/>
</dbReference>
<organism evidence="7 8">
    <name type="scientific">Phialemonium thermophilum</name>
    <dbReference type="NCBI Taxonomy" id="223376"/>
    <lineage>
        <taxon>Eukaryota</taxon>
        <taxon>Fungi</taxon>
        <taxon>Dikarya</taxon>
        <taxon>Ascomycota</taxon>
        <taxon>Pezizomycotina</taxon>
        <taxon>Sordariomycetes</taxon>
        <taxon>Sordariomycetidae</taxon>
        <taxon>Cephalothecales</taxon>
        <taxon>Cephalothecaceae</taxon>
        <taxon>Phialemonium</taxon>
    </lineage>
</organism>
<comment type="similarity">
    <text evidence="2">Belongs to the MSOX/MTOX family.</text>
</comment>
<dbReference type="PANTHER" id="PTHR10961:SF26">
    <property type="entry name" value="L-SACCHAROPINE OXIDASE"/>
    <property type="match status" value="1"/>
</dbReference>
<dbReference type="Proteomes" id="UP001586593">
    <property type="component" value="Unassembled WGS sequence"/>
</dbReference>
<keyword evidence="8" id="KW-1185">Reference proteome</keyword>
<evidence type="ECO:0000313" key="7">
    <source>
        <dbReference type="EMBL" id="KAL1869969.1"/>
    </source>
</evidence>
<keyword evidence="4" id="KW-0274">FAD</keyword>
<evidence type="ECO:0000256" key="1">
    <source>
        <dbReference type="ARBA" id="ARBA00001974"/>
    </source>
</evidence>
<accession>A0ABR3X2E0</accession>
<gene>
    <name evidence="7" type="ORF">VTK73DRAFT_2890</name>
</gene>
<keyword evidence="3" id="KW-0285">Flavoprotein</keyword>
<comment type="caution">
    <text evidence="7">The sequence shown here is derived from an EMBL/GenBank/DDBJ whole genome shotgun (WGS) entry which is preliminary data.</text>
</comment>
<reference evidence="7 8" key="1">
    <citation type="journal article" date="2024" name="Commun. Biol.">
        <title>Comparative genomic analysis of thermophilic fungi reveals convergent evolutionary adaptations and gene losses.</title>
        <authorList>
            <person name="Steindorff A.S."/>
            <person name="Aguilar-Pontes M.V."/>
            <person name="Robinson A.J."/>
            <person name="Andreopoulos B."/>
            <person name="LaButti K."/>
            <person name="Kuo A."/>
            <person name="Mondo S."/>
            <person name="Riley R."/>
            <person name="Otillar R."/>
            <person name="Haridas S."/>
            <person name="Lipzen A."/>
            <person name="Grimwood J."/>
            <person name="Schmutz J."/>
            <person name="Clum A."/>
            <person name="Reid I.D."/>
            <person name="Moisan M.C."/>
            <person name="Butler G."/>
            <person name="Nguyen T.T.M."/>
            <person name="Dewar K."/>
            <person name="Conant G."/>
            <person name="Drula E."/>
            <person name="Henrissat B."/>
            <person name="Hansel C."/>
            <person name="Singer S."/>
            <person name="Hutchinson M.I."/>
            <person name="de Vries R.P."/>
            <person name="Natvig D.O."/>
            <person name="Powell A.J."/>
            <person name="Tsang A."/>
            <person name="Grigoriev I.V."/>
        </authorList>
    </citation>
    <scope>NUCLEOTIDE SEQUENCE [LARGE SCALE GENOMIC DNA]</scope>
    <source>
        <strain evidence="7 8">ATCC 24622</strain>
    </source>
</reference>
<name>A0ABR3X2E0_9PEZI</name>
<feature type="domain" description="FAD dependent oxidoreductase" evidence="6">
    <location>
        <begin position="7"/>
        <end position="373"/>
    </location>
</feature>
<evidence type="ECO:0000259" key="6">
    <source>
        <dbReference type="Pfam" id="PF01266"/>
    </source>
</evidence>
<evidence type="ECO:0000313" key="8">
    <source>
        <dbReference type="Proteomes" id="UP001586593"/>
    </source>
</evidence>
<evidence type="ECO:0000256" key="4">
    <source>
        <dbReference type="ARBA" id="ARBA00022827"/>
    </source>
</evidence>
<sequence length="433" mass="48444">MSKSQSILIIGGGAFGTSTAYHLALRGYTHVRVLDRYDTPSHDAASTDLNKIVRADYPDPMYLKMGVEAMEIWKSPTSFLQGLFHQTGWLMAAHELTIGWLQKAYATAKSLGHGDTRWLSSEDVKRQWPVITGPMEGWKNVWNSEAGWVPSSQALVRMAREAQAEGVVYITGDDGYVTKLLYDDKNTCVGALTASGRAHFADTVIVSNGSAIPTLVDAKDESIGTAGCLVVIKLTPAEIERYKRMPIIDDMEHGIAFPPDDHGLMKIICNHSITNYAYSTVPGASITHSHGDHPYDGIPREIEADIRKFLRDILPELAERPWVTTRMCWDCHTKDLHFRICPYPKARNLYIATCGAHHGFKFMPIIGRYVVDMLEGKLSEQHARAWSWKSGRGPEAELLDPHPYQYRDLGELTGWKDRNRDLAPPSRALRALL</sequence>
<dbReference type="InterPro" id="IPR006076">
    <property type="entry name" value="FAD-dep_OxRdtase"/>
</dbReference>
<dbReference type="Gene3D" id="3.30.9.10">
    <property type="entry name" value="D-Amino Acid Oxidase, subunit A, domain 2"/>
    <property type="match status" value="1"/>
</dbReference>
<comment type="cofactor">
    <cofactor evidence="1">
        <name>FAD</name>
        <dbReference type="ChEBI" id="CHEBI:57692"/>
    </cofactor>
</comment>
<protein>
    <recommendedName>
        <fullName evidence="6">FAD dependent oxidoreductase domain-containing protein</fullName>
    </recommendedName>
</protein>
<evidence type="ECO:0000256" key="3">
    <source>
        <dbReference type="ARBA" id="ARBA00022630"/>
    </source>
</evidence>
<evidence type="ECO:0000256" key="2">
    <source>
        <dbReference type="ARBA" id="ARBA00010989"/>
    </source>
</evidence>
<dbReference type="InterPro" id="IPR036188">
    <property type="entry name" value="FAD/NAD-bd_sf"/>
</dbReference>
<dbReference type="PANTHER" id="PTHR10961">
    <property type="entry name" value="PEROXISOMAL SARCOSINE OXIDASE"/>
    <property type="match status" value="1"/>
</dbReference>